<evidence type="ECO:0000256" key="6">
    <source>
        <dbReference type="ARBA" id="ARBA00022838"/>
    </source>
</evidence>
<keyword evidence="10 11" id="KW-0137">Centromere</keyword>
<comment type="subunit">
    <text evidence="11">Component of the NDC80 complex.</text>
</comment>
<dbReference type="Gene3D" id="3.30.160.430">
    <property type="match status" value="1"/>
</dbReference>
<dbReference type="EMBL" id="WIPF01000102">
    <property type="protein sequence ID" value="KAF3209153.1"/>
    <property type="molecule type" value="Genomic_DNA"/>
</dbReference>
<sequence length="243" mass="27366">MRCRGNGNETQTTPKHPLNWHIAELQSFAYQYSTIFPASTKEKECLPNMPLLDTPPATLCHSVLEAFHIQSDIERLATINENAQTLQKLRKTELDETRSALRSLTRSLDAAKSSVEASLAVAAKREHAKTILDLDKQKFALAKNVTELEKSNHLMEANLAKMKDEYEGLELESPMQSNTALSEDETILRLKIYRSFGIELKEDGAGGYSSAIINKKDQGDVAMIKLDSRLKRSTYTDFFWDAI</sequence>
<keyword evidence="4 11" id="KW-0132">Cell division</keyword>
<keyword evidence="6 11" id="KW-0995">Kinetochore</keyword>
<dbReference type="InterPro" id="IPR038066">
    <property type="entry name" value="Spc24_Fungi_globular_sf"/>
</dbReference>
<keyword evidence="5 11" id="KW-0498">Mitosis</keyword>
<dbReference type="PANTHER" id="PTHR22142">
    <property type="match status" value="1"/>
</dbReference>
<evidence type="ECO:0000256" key="3">
    <source>
        <dbReference type="ARBA" id="ARBA00022454"/>
    </source>
</evidence>
<dbReference type="GO" id="GO:0051301">
    <property type="term" value="P:cell division"/>
    <property type="evidence" value="ECO:0007669"/>
    <property type="project" value="UniProtKB-UniRule"/>
</dbReference>
<comment type="subcellular location">
    <subcellularLocation>
        <location evidence="1">Cytoplasm</location>
        <location evidence="1">Cytoskeleton</location>
        <location evidence="1">Microtubule organizing center</location>
    </subcellularLocation>
    <subcellularLocation>
        <location evidence="11">Nucleus</location>
    </subcellularLocation>
    <subcellularLocation>
        <location evidence="11">Chromosome</location>
        <location evidence="11">Centromere</location>
        <location evidence="11">Kinetochore</location>
    </subcellularLocation>
</comment>
<evidence type="ECO:0000256" key="9">
    <source>
        <dbReference type="ARBA" id="ARBA00023306"/>
    </source>
</evidence>
<evidence type="ECO:0000313" key="14">
    <source>
        <dbReference type="EMBL" id="KAF3209153.1"/>
    </source>
</evidence>
<keyword evidence="7 12" id="KW-0175">Coiled coil</keyword>
<dbReference type="Proteomes" id="UP000483672">
    <property type="component" value="Unassembled WGS sequence"/>
</dbReference>
<evidence type="ECO:0000256" key="4">
    <source>
        <dbReference type="ARBA" id="ARBA00022618"/>
    </source>
</evidence>
<comment type="function">
    <text evidence="11">Acts as a component of the essential kinetochore-associated NDC80 complex, which is required for chromosome segregation and spindle checkpoint activity.</text>
</comment>
<evidence type="ECO:0000256" key="5">
    <source>
        <dbReference type="ARBA" id="ARBA00022776"/>
    </source>
</evidence>
<dbReference type="GO" id="GO:0005815">
    <property type="term" value="C:microtubule organizing center"/>
    <property type="evidence" value="ECO:0007669"/>
    <property type="project" value="UniProtKB-SubCell"/>
</dbReference>
<evidence type="ECO:0000256" key="7">
    <source>
        <dbReference type="ARBA" id="ARBA00023054"/>
    </source>
</evidence>
<evidence type="ECO:0000313" key="13">
    <source>
        <dbReference type="EMBL" id="KAF3183015.1"/>
    </source>
</evidence>
<dbReference type="CDD" id="cd11565">
    <property type="entry name" value="RWD_Spc24"/>
    <property type="match status" value="1"/>
</dbReference>
<dbReference type="InterPro" id="IPR013252">
    <property type="entry name" value="Ndc80_Spc24"/>
</dbReference>
<dbReference type="GO" id="GO:0007059">
    <property type="term" value="P:chromosome segregation"/>
    <property type="evidence" value="ECO:0007669"/>
    <property type="project" value="TreeGrafter"/>
</dbReference>
<keyword evidence="9 11" id="KW-0131">Cell cycle</keyword>
<organism evidence="14 16">
    <name type="scientific">Orbilia oligospora</name>
    <name type="common">Nematode-trapping fungus</name>
    <name type="synonym">Arthrobotrys oligospora</name>
    <dbReference type="NCBI Taxonomy" id="2813651"/>
    <lineage>
        <taxon>Eukaryota</taxon>
        <taxon>Fungi</taxon>
        <taxon>Dikarya</taxon>
        <taxon>Ascomycota</taxon>
        <taxon>Pezizomycotina</taxon>
        <taxon>Orbiliomycetes</taxon>
        <taxon>Orbiliales</taxon>
        <taxon>Orbiliaceae</taxon>
        <taxon>Orbilia</taxon>
    </lineage>
</organism>
<dbReference type="Pfam" id="PF08286">
    <property type="entry name" value="Spc24"/>
    <property type="match status" value="1"/>
</dbReference>
<dbReference type="SUPFAM" id="SSF143026">
    <property type="entry name" value="Kinetochore globular domain"/>
    <property type="match status" value="1"/>
</dbReference>
<dbReference type="GO" id="GO:0008017">
    <property type="term" value="F:microtubule binding"/>
    <property type="evidence" value="ECO:0007669"/>
    <property type="project" value="TreeGrafter"/>
</dbReference>
<dbReference type="PANTHER" id="PTHR22142:SF2">
    <property type="entry name" value="KINETOCHORE PROTEIN SPC24"/>
    <property type="match status" value="1"/>
</dbReference>
<evidence type="ECO:0000313" key="15">
    <source>
        <dbReference type="Proteomes" id="UP000479691"/>
    </source>
</evidence>
<feature type="coiled-coil region" evidence="12">
    <location>
        <begin position="145"/>
        <end position="172"/>
    </location>
</feature>
<keyword evidence="8 11" id="KW-0539">Nucleus</keyword>
<dbReference type="EMBL" id="JAABOE010000028">
    <property type="protein sequence ID" value="KAF3183015.1"/>
    <property type="molecule type" value="Genomic_DNA"/>
</dbReference>
<comment type="caution">
    <text evidence="14">The sequence shown here is derived from an EMBL/GenBank/DDBJ whole genome shotgun (WGS) entry which is preliminary data.</text>
</comment>
<dbReference type="AlphaFoldDB" id="A0A6G1LY43"/>
<proteinExistence type="inferred from homology"/>
<dbReference type="GO" id="GO:0005634">
    <property type="term" value="C:nucleus"/>
    <property type="evidence" value="ECO:0007669"/>
    <property type="project" value="UniProtKB-SubCell"/>
</dbReference>
<keyword evidence="3 11" id="KW-0158">Chromosome</keyword>
<dbReference type="Proteomes" id="UP000479691">
    <property type="component" value="Unassembled WGS sequence"/>
</dbReference>
<comment type="similarity">
    <text evidence="2 11">Belongs to the SPC24 family.</text>
</comment>
<protein>
    <recommendedName>
        <fullName evidence="11">Kinetochore protein Spc24</fullName>
    </recommendedName>
</protein>
<evidence type="ECO:0000256" key="12">
    <source>
        <dbReference type="SAM" id="Coils"/>
    </source>
</evidence>
<evidence type="ECO:0000256" key="1">
    <source>
        <dbReference type="ARBA" id="ARBA00004267"/>
    </source>
</evidence>
<evidence type="ECO:0000256" key="11">
    <source>
        <dbReference type="RuleBase" id="RU368011"/>
    </source>
</evidence>
<dbReference type="GO" id="GO:0031262">
    <property type="term" value="C:Ndc80 complex"/>
    <property type="evidence" value="ECO:0007669"/>
    <property type="project" value="TreeGrafter"/>
</dbReference>
<reference evidence="15 16" key="1">
    <citation type="submission" date="2019-06" db="EMBL/GenBank/DDBJ databases">
        <authorList>
            <person name="Palmer J.M."/>
        </authorList>
    </citation>
    <scope>NUCLEOTIDE SEQUENCE [LARGE SCALE GENOMIC DNA]</scope>
    <source>
        <strain evidence="14 16">TWF191</strain>
        <strain evidence="13 15">TWF788</strain>
    </source>
</reference>
<evidence type="ECO:0000256" key="8">
    <source>
        <dbReference type="ARBA" id="ARBA00023242"/>
    </source>
</evidence>
<accession>A0A6G1LY43</accession>
<evidence type="ECO:0000256" key="10">
    <source>
        <dbReference type="ARBA" id="ARBA00023328"/>
    </source>
</evidence>
<evidence type="ECO:0000313" key="16">
    <source>
        <dbReference type="Proteomes" id="UP000483672"/>
    </source>
</evidence>
<gene>
    <name evidence="14" type="primary">SPC24</name>
    <name evidence="14" type="ORF">TWF191_000443</name>
    <name evidence="13" type="ORF">TWF788_005816</name>
</gene>
<evidence type="ECO:0000256" key="2">
    <source>
        <dbReference type="ARBA" id="ARBA00007804"/>
    </source>
</evidence>
<name>A0A6G1LY43_ORBOL</name>